<dbReference type="Gene3D" id="3.10.105.10">
    <property type="entry name" value="Dipeptide-binding Protein, Domain 3"/>
    <property type="match status" value="1"/>
</dbReference>
<dbReference type="GO" id="GO:0043190">
    <property type="term" value="C:ATP-binding cassette (ABC) transporter complex"/>
    <property type="evidence" value="ECO:0007669"/>
    <property type="project" value="InterPro"/>
</dbReference>
<dbReference type="InterPro" id="IPR030678">
    <property type="entry name" value="Peptide/Ni-bd"/>
</dbReference>
<dbReference type="EMBL" id="AP018248">
    <property type="protein sequence ID" value="BAZ01677.1"/>
    <property type="molecule type" value="Genomic_DNA"/>
</dbReference>
<keyword evidence="2" id="KW-0813">Transport</keyword>
<dbReference type="PANTHER" id="PTHR30290">
    <property type="entry name" value="PERIPLASMIC BINDING COMPONENT OF ABC TRANSPORTER"/>
    <property type="match status" value="1"/>
</dbReference>
<dbReference type="Pfam" id="PF00496">
    <property type="entry name" value="SBP_bac_5"/>
    <property type="match status" value="1"/>
</dbReference>
<feature type="domain" description="Solute-binding protein family 5" evidence="4">
    <location>
        <begin position="88"/>
        <end position="490"/>
    </location>
</feature>
<evidence type="ECO:0000256" key="3">
    <source>
        <dbReference type="ARBA" id="ARBA00022729"/>
    </source>
</evidence>
<accession>A0A1Z4N7J4</accession>
<evidence type="ECO:0000256" key="1">
    <source>
        <dbReference type="ARBA" id="ARBA00005695"/>
    </source>
</evidence>
<dbReference type="Gene3D" id="3.40.190.10">
    <property type="entry name" value="Periplasmic binding protein-like II"/>
    <property type="match status" value="1"/>
</dbReference>
<dbReference type="PANTHER" id="PTHR30290:SF9">
    <property type="entry name" value="OLIGOPEPTIDE-BINDING PROTEIN APPA"/>
    <property type="match status" value="1"/>
</dbReference>
<protein>
    <submittedName>
        <fullName evidence="5">Oligopeptide ABC transporter, periplasmic oligopeptide-binding protein</fullName>
    </submittedName>
</protein>
<dbReference type="GO" id="GO:1904680">
    <property type="term" value="F:peptide transmembrane transporter activity"/>
    <property type="evidence" value="ECO:0007669"/>
    <property type="project" value="TreeGrafter"/>
</dbReference>
<evidence type="ECO:0000313" key="6">
    <source>
        <dbReference type="Proteomes" id="UP000218785"/>
    </source>
</evidence>
<evidence type="ECO:0000256" key="2">
    <source>
        <dbReference type="ARBA" id="ARBA00022448"/>
    </source>
</evidence>
<dbReference type="Gene3D" id="3.90.76.10">
    <property type="entry name" value="Dipeptide-binding Protein, Domain 1"/>
    <property type="match status" value="1"/>
</dbReference>
<dbReference type="AlphaFoldDB" id="A0A1Z4N7J4"/>
<dbReference type="GO" id="GO:0042597">
    <property type="term" value="C:periplasmic space"/>
    <property type="evidence" value="ECO:0007669"/>
    <property type="project" value="UniProtKB-ARBA"/>
</dbReference>
<evidence type="ECO:0000313" key="5">
    <source>
        <dbReference type="EMBL" id="BAZ01677.1"/>
    </source>
</evidence>
<dbReference type="CDD" id="cd08500">
    <property type="entry name" value="PBP2_NikA_DppA_OppA_like_4"/>
    <property type="match status" value="1"/>
</dbReference>
<dbReference type="PROSITE" id="PS51257">
    <property type="entry name" value="PROKAR_LIPOPROTEIN"/>
    <property type="match status" value="1"/>
</dbReference>
<dbReference type="PIRSF" id="PIRSF002741">
    <property type="entry name" value="MppA"/>
    <property type="match status" value="1"/>
</dbReference>
<comment type="similarity">
    <text evidence="1">Belongs to the bacterial solute-binding protein 5 family.</text>
</comment>
<reference evidence="5 6" key="1">
    <citation type="submission" date="2017-06" db="EMBL/GenBank/DDBJ databases">
        <title>Genome sequencing of cyanobaciteial culture collection at National Institute for Environmental Studies (NIES).</title>
        <authorList>
            <person name="Hirose Y."/>
            <person name="Shimura Y."/>
            <person name="Fujisawa T."/>
            <person name="Nakamura Y."/>
            <person name="Kawachi M."/>
        </authorList>
    </citation>
    <scope>NUCLEOTIDE SEQUENCE [LARGE SCALE GENOMIC DNA]</scope>
    <source>
        <strain evidence="5 6">NIES-37</strain>
    </source>
</reference>
<dbReference type="Proteomes" id="UP000218785">
    <property type="component" value="Chromosome"/>
</dbReference>
<name>A0A1Z4N7J4_9CYAN</name>
<organism evidence="5 6">
    <name type="scientific">Tolypothrix tenuis PCC 7101</name>
    <dbReference type="NCBI Taxonomy" id="231146"/>
    <lineage>
        <taxon>Bacteria</taxon>
        <taxon>Bacillati</taxon>
        <taxon>Cyanobacteriota</taxon>
        <taxon>Cyanophyceae</taxon>
        <taxon>Nostocales</taxon>
        <taxon>Tolypothrichaceae</taxon>
        <taxon>Tolypothrix</taxon>
    </lineage>
</organism>
<dbReference type="KEGG" id="ttq:NIES37_56810"/>
<dbReference type="SUPFAM" id="SSF53850">
    <property type="entry name" value="Periplasmic binding protein-like II"/>
    <property type="match status" value="1"/>
</dbReference>
<keyword evidence="6" id="KW-1185">Reference proteome</keyword>
<gene>
    <name evidence="5" type="ORF">NIES37_56810</name>
</gene>
<dbReference type="GO" id="GO:0015833">
    <property type="term" value="P:peptide transport"/>
    <property type="evidence" value="ECO:0007669"/>
    <property type="project" value="TreeGrafter"/>
</dbReference>
<dbReference type="InterPro" id="IPR039424">
    <property type="entry name" value="SBP_5"/>
</dbReference>
<proteinExistence type="inferred from homology"/>
<dbReference type="InterPro" id="IPR000914">
    <property type="entry name" value="SBP_5_dom"/>
</dbReference>
<keyword evidence="3" id="KW-0732">Signal</keyword>
<sequence>MIKIMLFAKIWFQIKRLWLLIIIAIVTGLTVAACNPSNFKTNAAQVPQLVTSILSDPKTFNFALSSESPNIFGLTYEGLITESYETGKVEPALAESWQISEDKLKIVFTLRDNLKWSDGQPLTVDDVVFTYNDIYLNEAIPTDARDGMRIGESRKLPTVRKIDNRRVEFSVPEPFAPFLRSATGYPILPAHALRESVTTKDQEGKPKFLSKWSVDTPPDQLIVNGPFKLERYDTSQRIVFRRNPYYWRKDAQGKAQPYIERIIWQIVESTDTSLLQFRSGGLDTVGVSPEYFSLLKVQEDQGNFKIYNGGPGSGTTFVLFNLNKGSRDGKPLIDPIKSRWFNTVEFRQAVAYAIDRQTMINNTFRGLGQPQDSPISVQSPYYLSPQEGLKVYNYNIDKAKQLLLKAGFKYNEKNQLVDSQGNNVRFTLLTNAGNKIREAVGSQIKRDLSKIGITVDFTPLAWNTYTDKLSNSLDWEASLLGLTGGLEPNDGANVWSPEGGLHMFNQKPQAGQKPITGWEVAPWEAEIGELYIKAARELDEPKRKAIYADTQRITQENLPFIYLVNAYSMSAVRNRFEGIKYSGLGGAFWNIHEIKIVD</sequence>
<dbReference type="FunFam" id="3.90.76.10:FF:000004">
    <property type="entry name" value="Peptide ABC transporter substrate-binding protein"/>
    <property type="match status" value="1"/>
</dbReference>
<evidence type="ECO:0000259" key="4">
    <source>
        <dbReference type="Pfam" id="PF00496"/>
    </source>
</evidence>